<gene>
    <name evidence="1" type="ORF">FEE95_15085</name>
</gene>
<dbReference type="Proteomes" id="UP000310314">
    <property type="component" value="Unassembled WGS sequence"/>
</dbReference>
<dbReference type="InterPro" id="IPR025345">
    <property type="entry name" value="DUF4249"/>
</dbReference>
<evidence type="ECO:0000313" key="1">
    <source>
        <dbReference type="EMBL" id="TMM55965.1"/>
    </source>
</evidence>
<dbReference type="PROSITE" id="PS51257">
    <property type="entry name" value="PROKAR_LIPOPROTEIN"/>
    <property type="match status" value="1"/>
</dbReference>
<dbReference type="EMBL" id="VATY01000003">
    <property type="protein sequence ID" value="TMM55965.1"/>
    <property type="molecule type" value="Genomic_DNA"/>
</dbReference>
<comment type="caution">
    <text evidence="1">The sequence shown here is derived from an EMBL/GenBank/DDBJ whole genome shotgun (WGS) entry which is preliminary data.</text>
</comment>
<organism evidence="1 2">
    <name type="scientific">Maribacter algarum</name>
    <name type="common">ex Zhang et al. 2020</name>
    <dbReference type="NCBI Taxonomy" id="2578118"/>
    <lineage>
        <taxon>Bacteria</taxon>
        <taxon>Pseudomonadati</taxon>
        <taxon>Bacteroidota</taxon>
        <taxon>Flavobacteriia</taxon>
        <taxon>Flavobacteriales</taxon>
        <taxon>Flavobacteriaceae</taxon>
        <taxon>Maribacter</taxon>
    </lineage>
</organism>
<accession>A0A5S3PQM8</accession>
<dbReference type="OrthoDB" id="1115009at2"/>
<name>A0A5S3PQM8_9FLAO</name>
<proteinExistence type="predicted"/>
<reference evidence="1 2" key="1">
    <citation type="submission" date="2019-05" db="EMBL/GenBank/DDBJ databases">
        <authorList>
            <person name="Zhang J.-Y."/>
            <person name="Feg X."/>
            <person name="Du Z.-J."/>
        </authorList>
    </citation>
    <scope>NUCLEOTIDE SEQUENCE [LARGE SCALE GENOMIC DNA]</scope>
    <source>
        <strain evidence="1 2">RZ26</strain>
    </source>
</reference>
<keyword evidence="2" id="KW-1185">Reference proteome</keyword>
<dbReference type="Pfam" id="PF14054">
    <property type="entry name" value="DUF4249"/>
    <property type="match status" value="1"/>
</dbReference>
<protein>
    <submittedName>
        <fullName evidence="1">DUF4249 domain-containing protein</fullName>
    </submittedName>
</protein>
<sequence>MKKYILFFAATLVIFTSCQKVVDANGLLDIEAKVFITGYISPQDTLLRVHVSRALPVFGTPLSVRDQEANQDKFLIKDAQVTISDEAGNSTNLSYSEEERTYFVDASTLAIVANQSYFLNVVADGDTYTASCTIPTKVAELNERINLRENSFGGQEVDINLAFQDAEEGRSFYVIGGFVSTTYQIENEEPVSFVFDLFFESDEFLSDNLEDGGTLDGSAFFNVGNDVNVIENRVTLQVAHVEEALFQNLKTASTNVDADGNPFVEYAIAPNNIQEEGAVGVFAGYQLTEKVVELDF</sequence>
<dbReference type="RefSeq" id="WP_138658833.1">
    <property type="nucleotide sequence ID" value="NZ_VATY01000003.1"/>
</dbReference>
<evidence type="ECO:0000313" key="2">
    <source>
        <dbReference type="Proteomes" id="UP000310314"/>
    </source>
</evidence>
<dbReference type="AlphaFoldDB" id="A0A5S3PQM8"/>